<proteinExistence type="predicted"/>
<accession>A0ABQ5JGF9</accession>
<gene>
    <name evidence="3" type="ORF">Tco_1132959</name>
</gene>
<keyword evidence="1" id="KW-0175">Coiled coil</keyword>
<name>A0ABQ5JGF9_9ASTR</name>
<dbReference type="Proteomes" id="UP001151760">
    <property type="component" value="Unassembled WGS sequence"/>
</dbReference>
<protein>
    <submittedName>
        <fullName evidence="3">Uncharacterized protein</fullName>
    </submittedName>
</protein>
<evidence type="ECO:0000313" key="4">
    <source>
        <dbReference type="Proteomes" id="UP001151760"/>
    </source>
</evidence>
<feature type="region of interest" description="Disordered" evidence="2">
    <location>
        <begin position="235"/>
        <end position="254"/>
    </location>
</feature>
<organism evidence="3 4">
    <name type="scientific">Tanacetum coccineum</name>
    <dbReference type="NCBI Taxonomy" id="301880"/>
    <lineage>
        <taxon>Eukaryota</taxon>
        <taxon>Viridiplantae</taxon>
        <taxon>Streptophyta</taxon>
        <taxon>Embryophyta</taxon>
        <taxon>Tracheophyta</taxon>
        <taxon>Spermatophyta</taxon>
        <taxon>Magnoliopsida</taxon>
        <taxon>eudicotyledons</taxon>
        <taxon>Gunneridae</taxon>
        <taxon>Pentapetalae</taxon>
        <taxon>asterids</taxon>
        <taxon>campanulids</taxon>
        <taxon>Asterales</taxon>
        <taxon>Asteraceae</taxon>
        <taxon>Asteroideae</taxon>
        <taxon>Anthemideae</taxon>
        <taxon>Anthemidinae</taxon>
        <taxon>Tanacetum</taxon>
    </lineage>
</organism>
<comment type="caution">
    <text evidence="3">The sequence shown here is derived from an EMBL/GenBank/DDBJ whole genome shotgun (WGS) entry which is preliminary data.</text>
</comment>
<reference evidence="3" key="1">
    <citation type="journal article" date="2022" name="Int. J. Mol. Sci.">
        <title>Draft Genome of Tanacetum Coccineum: Genomic Comparison of Closely Related Tanacetum-Family Plants.</title>
        <authorList>
            <person name="Yamashiro T."/>
            <person name="Shiraishi A."/>
            <person name="Nakayama K."/>
            <person name="Satake H."/>
        </authorList>
    </citation>
    <scope>NUCLEOTIDE SEQUENCE</scope>
</reference>
<keyword evidence="4" id="KW-1185">Reference proteome</keyword>
<evidence type="ECO:0000313" key="3">
    <source>
        <dbReference type="EMBL" id="GJU10563.1"/>
    </source>
</evidence>
<sequence length="393" mass="44516">MANVLSTLEDANILASGGSKLVFTTASTGVSPVVATASGSFPTAAVFTTAIVATPKVTRSSRGIVIEPSSHISVNIPSINKKDNGKGIMTEPEKNSKEKVIDQMSAQLAKELEEEFALEDQRIREQAERDSEIVRIHAQQELDMMIAELDRSNEMVAKHLSEYEQAEAELSHNEKVELINELLKYQRDLAQIKKYQAQQSKLTTKTERRKFYTSVLRSSAGIQLAQKSSKKLKTAKASGSEISQEQQTKEPKEISEEKLKKMMEIVPTEKVYIEALQVKRPIIDWEVYALEPGQKDFQYYRPYRGQREDALRWKLSCDDTCGMFFMYLLEKGTWDFQIVEKGLSLTKGLTTVMMCTKLQVDQYSKMANELLMKIYSIANSFKMMRCLEASSLR</sequence>
<reference evidence="3" key="2">
    <citation type="submission" date="2022-01" db="EMBL/GenBank/DDBJ databases">
        <authorList>
            <person name="Yamashiro T."/>
            <person name="Shiraishi A."/>
            <person name="Satake H."/>
            <person name="Nakayama K."/>
        </authorList>
    </citation>
    <scope>NUCLEOTIDE SEQUENCE</scope>
</reference>
<feature type="coiled-coil region" evidence="1">
    <location>
        <begin position="94"/>
        <end position="169"/>
    </location>
</feature>
<evidence type="ECO:0000256" key="2">
    <source>
        <dbReference type="SAM" id="MobiDB-lite"/>
    </source>
</evidence>
<dbReference type="EMBL" id="BQNB010021837">
    <property type="protein sequence ID" value="GJU10563.1"/>
    <property type="molecule type" value="Genomic_DNA"/>
</dbReference>
<evidence type="ECO:0000256" key="1">
    <source>
        <dbReference type="SAM" id="Coils"/>
    </source>
</evidence>